<dbReference type="GO" id="GO:0008270">
    <property type="term" value="F:zinc ion binding"/>
    <property type="evidence" value="ECO:0007669"/>
    <property type="project" value="UniProtKB-KW"/>
</dbReference>
<dbReference type="SUPFAM" id="SSF57850">
    <property type="entry name" value="RING/U-box"/>
    <property type="match status" value="1"/>
</dbReference>
<dbReference type="SMART" id="SM00910">
    <property type="entry name" value="HIRAN"/>
    <property type="match status" value="1"/>
</dbReference>
<dbReference type="PANTHER" id="PTHR45626:SF22">
    <property type="entry name" value="DNA REPAIR PROTEIN RAD5"/>
    <property type="match status" value="1"/>
</dbReference>
<dbReference type="GO" id="GO:0005634">
    <property type="term" value="C:nucleus"/>
    <property type="evidence" value="ECO:0007669"/>
    <property type="project" value="UniProtKB-SubCell"/>
</dbReference>
<dbReference type="SMART" id="SM00487">
    <property type="entry name" value="DEXDc"/>
    <property type="match status" value="1"/>
</dbReference>
<dbReference type="EMBL" id="QPFP01000002">
    <property type="protein sequence ID" value="TEB38746.1"/>
    <property type="molecule type" value="Genomic_DNA"/>
</dbReference>
<evidence type="ECO:0000256" key="2">
    <source>
        <dbReference type="ARBA" id="ARBA00007025"/>
    </source>
</evidence>
<feature type="compositionally biased region" description="Polar residues" evidence="10">
    <location>
        <begin position="1"/>
        <end position="10"/>
    </location>
</feature>
<evidence type="ECO:0000256" key="3">
    <source>
        <dbReference type="ARBA" id="ARBA00022723"/>
    </source>
</evidence>
<keyword evidence="6" id="KW-0378">Hydrolase</keyword>
<evidence type="ECO:0008006" key="15">
    <source>
        <dbReference type="Google" id="ProtNLM"/>
    </source>
</evidence>
<dbReference type="SUPFAM" id="SSF52540">
    <property type="entry name" value="P-loop containing nucleoside triphosphate hydrolases"/>
    <property type="match status" value="2"/>
</dbReference>
<feature type="domain" description="Helicase ATP-binding" evidence="11">
    <location>
        <begin position="434"/>
        <end position="642"/>
    </location>
</feature>
<keyword evidence="5" id="KW-0863">Zinc-finger</keyword>
<dbReference type="Gene3D" id="3.40.50.10810">
    <property type="entry name" value="Tandem AAA-ATPase domain"/>
    <property type="match status" value="1"/>
</dbReference>
<evidence type="ECO:0000256" key="10">
    <source>
        <dbReference type="SAM" id="MobiDB-lite"/>
    </source>
</evidence>
<evidence type="ECO:0000259" key="12">
    <source>
        <dbReference type="PROSITE" id="PS51194"/>
    </source>
</evidence>
<dbReference type="PANTHER" id="PTHR45626">
    <property type="entry name" value="TRANSCRIPTION TERMINATION FACTOR 2-RELATED"/>
    <property type="match status" value="1"/>
</dbReference>
<accession>A0A4Y7TX42</accession>
<evidence type="ECO:0000256" key="7">
    <source>
        <dbReference type="ARBA" id="ARBA00022833"/>
    </source>
</evidence>
<dbReference type="GO" id="GO:0016818">
    <property type="term" value="F:hydrolase activity, acting on acid anhydrides, in phosphorus-containing anhydrides"/>
    <property type="evidence" value="ECO:0007669"/>
    <property type="project" value="InterPro"/>
</dbReference>
<sequence length="1027" mass="115102">MTPTRQTTSSPKPPTSRESSPAMEKLFLDGDDDEDVPPEIPGDLALSSDAVEEDDDFEVQMIEPVVKARSPSVQAQERKYWQGTDTRKRKRTRTPSVSTHAEASHSASGPQPVNEIESPMYLGETIIANAWSNVSGKGYVKPGEYIDLKRDAEDEPSSSSKARPKAAGTGKKAGKQMKLSAMFKPQPVKAAVKKKKSDTIVRLVNKKGLCPHLTHACSEFGRLPTESSWWIYKLLELGIVDIRTIMTDCPERLTTGIGLIITLQFYILPSAFTTPSTSAKPDDDRPKVMFNEGHETQEETELRERKSAIVHMFDVLGLKPQAGVNFKGPKQKESKKKEVVGDGEEIEVDENDEEVLSTNDINSIYKKSYQKQALLWMHSLETGAMDARESSSMHPLWSEYAFPHDSASADVIDLTEDEKLFFFNPYSGELSLVFPKAERSCRGGILADVGMGKTIMISALIQTGLPLPSDVRPEPARKSKQLKLNASFKPAARKAVGSTPKPPSATLIVAPTSLLAQWAEELQRSSKKGTLDVLVWHGQNRLDLESMVDEDEEVGKPMKIVITSYGTLASEHAKSEKFKSPIFEIEWLRVVLDEAHACKSRTSKTAKAVYALSARRRWAVTGTPIINRLEDLYSLLRFLDFKPWSNYAFFRSFITLPFLARDPKAIEIVQVILESILLRRDKNMRDVEGNKIVDLPPKEETFEYLEFTPLERRFYDSIYHRVKQSFDKLDAKGLIGKNYTHILAMLMKLRRAVLHPKLVISTDDQRAATPAGIDVIDKIGEERPNAFAEHFLENLANEEVEECPICFSEMENPVLAPGSSLFSCKDCIVAHIGISEEKGQVPACPTCATGHLQITLRRNDFQSSTKLDALLHNLRKLRDQDPCFRAVVFSQFTSFMDLIQTVLEREGFDHYRFDGTMDIKKKAAAISEFKVDSRKPKILVISLKAGGVGLNLTNANHVFMMDCWWNAATENQAVDRVHRIGQEKTVYVKHFIKRKTAIVNEAFKGTRAGKASDPESIQNLKIMFGDN</sequence>
<dbReference type="CDD" id="cd18793">
    <property type="entry name" value="SF2_C_SNF"/>
    <property type="match status" value="1"/>
</dbReference>
<evidence type="ECO:0000313" key="13">
    <source>
        <dbReference type="EMBL" id="TEB38746.1"/>
    </source>
</evidence>
<dbReference type="Pfam" id="PF08797">
    <property type="entry name" value="HIRAN"/>
    <property type="match status" value="1"/>
</dbReference>
<dbReference type="InterPro" id="IPR049730">
    <property type="entry name" value="SNF2/RAD54-like_C"/>
</dbReference>
<evidence type="ECO:0000256" key="6">
    <source>
        <dbReference type="ARBA" id="ARBA00022801"/>
    </source>
</evidence>
<proteinExistence type="inferred from homology"/>
<dbReference type="PROSITE" id="PS51192">
    <property type="entry name" value="HELICASE_ATP_BIND_1"/>
    <property type="match status" value="1"/>
</dbReference>
<dbReference type="OrthoDB" id="448448at2759"/>
<dbReference type="GO" id="GO:0006281">
    <property type="term" value="P:DNA repair"/>
    <property type="evidence" value="ECO:0007669"/>
    <property type="project" value="TreeGrafter"/>
</dbReference>
<evidence type="ECO:0000256" key="1">
    <source>
        <dbReference type="ARBA" id="ARBA00004123"/>
    </source>
</evidence>
<dbReference type="Pfam" id="PF00271">
    <property type="entry name" value="Helicase_C"/>
    <property type="match status" value="1"/>
</dbReference>
<dbReference type="Gene3D" id="3.40.50.300">
    <property type="entry name" value="P-loop containing nucleotide triphosphate hydrolases"/>
    <property type="match status" value="1"/>
</dbReference>
<dbReference type="InterPro" id="IPR014905">
    <property type="entry name" value="HIRAN"/>
</dbReference>
<reference evidence="13 14" key="1">
    <citation type="journal article" date="2019" name="Nat. Ecol. Evol.">
        <title>Megaphylogeny resolves global patterns of mushroom evolution.</title>
        <authorList>
            <person name="Varga T."/>
            <person name="Krizsan K."/>
            <person name="Foldi C."/>
            <person name="Dima B."/>
            <person name="Sanchez-Garcia M."/>
            <person name="Sanchez-Ramirez S."/>
            <person name="Szollosi G.J."/>
            <person name="Szarkandi J.G."/>
            <person name="Papp V."/>
            <person name="Albert L."/>
            <person name="Andreopoulos W."/>
            <person name="Angelini C."/>
            <person name="Antonin V."/>
            <person name="Barry K.W."/>
            <person name="Bougher N.L."/>
            <person name="Buchanan P."/>
            <person name="Buyck B."/>
            <person name="Bense V."/>
            <person name="Catcheside P."/>
            <person name="Chovatia M."/>
            <person name="Cooper J."/>
            <person name="Damon W."/>
            <person name="Desjardin D."/>
            <person name="Finy P."/>
            <person name="Geml J."/>
            <person name="Haridas S."/>
            <person name="Hughes K."/>
            <person name="Justo A."/>
            <person name="Karasinski D."/>
            <person name="Kautmanova I."/>
            <person name="Kiss B."/>
            <person name="Kocsube S."/>
            <person name="Kotiranta H."/>
            <person name="LaButti K.M."/>
            <person name="Lechner B.E."/>
            <person name="Liimatainen K."/>
            <person name="Lipzen A."/>
            <person name="Lukacs Z."/>
            <person name="Mihaltcheva S."/>
            <person name="Morgado L.N."/>
            <person name="Niskanen T."/>
            <person name="Noordeloos M.E."/>
            <person name="Ohm R.A."/>
            <person name="Ortiz-Santana B."/>
            <person name="Ovrebo C."/>
            <person name="Racz N."/>
            <person name="Riley R."/>
            <person name="Savchenko A."/>
            <person name="Shiryaev A."/>
            <person name="Soop K."/>
            <person name="Spirin V."/>
            <person name="Szebenyi C."/>
            <person name="Tomsovsky M."/>
            <person name="Tulloss R.E."/>
            <person name="Uehling J."/>
            <person name="Grigoriev I.V."/>
            <person name="Vagvolgyi C."/>
            <person name="Papp T."/>
            <person name="Martin F.M."/>
            <person name="Miettinen O."/>
            <person name="Hibbett D.S."/>
            <person name="Nagy L.G."/>
        </authorList>
    </citation>
    <scope>NUCLEOTIDE SEQUENCE [LARGE SCALE GENOMIC DNA]</scope>
    <source>
        <strain evidence="13 14">FP101781</strain>
    </source>
</reference>
<dbReference type="Gene3D" id="3.30.40.10">
    <property type="entry name" value="Zinc/RING finger domain, C3HC4 (zinc finger)"/>
    <property type="match status" value="1"/>
</dbReference>
<dbReference type="InterPro" id="IPR050628">
    <property type="entry name" value="SNF2_RAD54_helicase_TF"/>
</dbReference>
<organism evidence="13 14">
    <name type="scientific">Coprinellus micaceus</name>
    <name type="common">Glistening ink-cap mushroom</name>
    <name type="synonym">Coprinus micaceus</name>
    <dbReference type="NCBI Taxonomy" id="71717"/>
    <lineage>
        <taxon>Eukaryota</taxon>
        <taxon>Fungi</taxon>
        <taxon>Dikarya</taxon>
        <taxon>Basidiomycota</taxon>
        <taxon>Agaricomycotina</taxon>
        <taxon>Agaricomycetes</taxon>
        <taxon>Agaricomycetidae</taxon>
        <taxon>Agaricales</taxon>
        <taxon>Agaricineae</taxon>
        <taxon>Psathyrellaceae</taxon>
        <taxon>Coprinellus</taxon>
    </lineage>
</organism>
<dbReference type="Proteomes" id="UP000298030">
    <property type="component" value="Unassembled WGS sequence"/>
</dbReference>
<dbReference type="GO" id="GO:0003676">
    <property type="term" value="F:nucleic acid binding"/>
    <property type="evidence" value="ECO:0007669"/>
    <property type="project" value="InterPro"/>
</dbReference>
<dbReference type="GO" id="GO:0005524">
    <property type="term" value="F:ATP binding"/>
    <property type="evidence" value="ECO:0007669"/>
    <property type="project" value="UniProtKB-KW"/>
</dbReference>
<evidence type="ECO:0000256" key="8">
    <source>
        <dbReference type="ARBA" id="ARBA00022840"/>
    </source>
</evidence>
<evidence type="ECO:0000313" key="14">
    <source>
        <dbReference type="Proteomes" id="UP000298030"/>
    </source>
</evidence>
<dbReference type="InterPro" id="IPR038718">
    <property type="entry name" value="SNF2-like_sf"/>
</dbReference>
<dbReference type="PROSITE" id="PS51194">
    <property type="entry name" value="HELICASE_CTER"/>
    <property type="match status" value="1"/>
</dbReference>
<name>A0A4Y7TX42_COPMI</name>
<dbReference type="Pfam" id="PF00176">
    <property type="entry name" value="SNF2-rel_dom"/>
    <property type="match status" value="1"/>
</dbReference>
<feature type="domain" description="Helicase C-terminal" evidence="12">
    <location>
        <begin position="866"/>
        <end position="1021"/>
    </location>
</feature>
<evidence type="ECO:0000256" key="9">
    <source>
        <dbReference type="ARBA" id="ARBA00023242"/>
    </source>
</evidence>
<dbReference type="CDD" id="cd18008">
    <property type="entry name" value="DEXDc_SHPRH-like"/>
    <property type="match status" value="1"/>
</dbReference>
<gene>
    <name evidence="13" type="ORF">FA13DRAFT_1751376</name>
</gene>
<dbReference type="InterPro" id="IPR013083">
    <property type="entry name" value="Znf_RING/FYVE/PHD"/>
</dbReference>
<dbReference type="InterPro" id="IPR000330">
    <property type="entry name" value="SNF2_N"/>
</dbReference>
<keyword evidence="14" id="KW-1185">Reference proteome</keyword>
<evidence type="ECO:0000256" key="5">
    <source>
        <dbReference type="ARBA" id="ARBA00022771"/>
    </source>
</evidence>
<protein>
    <recommendedName>
        <fullName evidence="15">DNA repair protein RAD5</fullName>
    </recommendedName>
</protein>
<keyword evidence="7" id="KW-0862">Zinc</keyword>
<comment type="subcellular location">
    <subcellularLocation>
        <location evidence="1">Nucleus</location>
    </subcellularLocation>
</comment>
<dbReference type="GO" id="GO:0008094">
    <property type="term" value="F:ATP-dependent activity, acting on DNA"/>
    <property type="evidence" value="ECO:0007669"/>
    <property type="project" value="TreeGrafter"/>
</dbReference>
<dbReference type="AlphaFoldDB" id="A0A4Y7TX42"/>
<evidence type="ECO:0000256" key="4">
    <source>
        <dbReference type="ARBA" id="ARBA00022741"/>
    </source>
</evidence>
<keyword evidence="8" id="KW-0067">ATP-binding</keyword>
<evidence type="ECO:0000259" key="11">
    <source>
        <dbReference type="PROSITE" id="PS51192"/>
    </source>
</evidence>
<feature type="region of interest" description="Disordered" evidence="10">
    <location>
        <begin position="1"/>
        <end position="116"/>
    </location>
</feature>
<feature type="compositionally biased region" description="Polar residues" evidence="10">
    <location>
        <begin position="95"/>
        <end position="111"/>
    </location>
</feature>
<keyword evidence="3" id="KW-0479">Metal-binding</keyword>
<keyword evidence="4" id="KW-0547">Nucleotide-binding</keyword>
<dbReference type="STRING" id="71717.A0A4Y7TX42"/>
<feature type="compositionally biased region" description="Low complexity" evidence="10">
    <location>
        <begin position="157"/>
        <end position="170"/>
    </location>
</feature>
<dbReference type="InterPro" id="IPR027417">
    <property type="entry name" value="P-loop_NTPase"/>
</dbReference>
<feature type="region of interest" description="Disordered" evidence="10">
    <location>
        <begin position="150"/>
        <end position="175"/>
    </location>
</feature>
<keyword evidence="9" id="KW-0539">Nucleus</keyword>
<dbReference type="SMART" id="SM00490">
    <property type="entry name" value="HELICc"/>
    <property type="match status" value="1"/>
</dbReference>
<comment type="similarity">
    <text evidence="2">Belongs to the SNF2/RAD54 helicase family.</text>
</comment>
<dbReference type="InterPro" id="IPR001650">
    <property type="entry name" value="Helicase_C-like"/>
</dbReference>
<comment type="caution">
    <text evidence="13">The sequence shown here is derived from an EMBL/GenBank/DDBJ whole genome shotgun (WGS) entry which is preliminary data.</text>
</comment>
<dbReference type="InterPro" id="IPR014001">
    <property type="entry name" value="Helicase_ATP-bd"/>
</dbReference>